<protein>
    <submittedName>
        <fullName evidence="2">Prolyl endopeptidase-like protein isoform X2</fullName>
    </submittedName>
</protein>
<accession>A0ABQ5C819</accession>
<comment type="caution">
    <text evidence="2">The sequence shown here is derived from an EMBL/GenBank/DDBJ whole genome shotgun (WGS) entry which is preliminary data.</text>
</comment>
<evidence type="ECO:0000313" key="3">
    <source>
        <dbReference type="Proteomes" id="UP001151760"/>
    </source>
</evidence>
<reference evidence="2" key="1">
    <citation type="journal article" date="2022" name="Int. J. Mol. Sci.">
        <title>Draft Genome of Tanacetum Coccineum: Genomic Comparison of Closely Related Tanacetum-Family Plants.</title>
        <authorList>
            <person name="Yamashiro T."/>
            <person name="Shiraishi A."/>
            <person name="Nakayama K."/>
            <person name="Satake H."/>
        </authorList>
    </citation>
    <scope>NUCLEOTIDE SEQUENCE</scope>
</reference>
<dbReference type="PANTHER" id="PTHR42881:SF2">
    <property type="entry name" value="PROLYL ENDOPEPTIDASE"/>
    <property type="match status" value="1"/>
</dbReference>
<evidence type="ECO:0000259" key="1">
    <source>
        <dbReference type="Pfam" id="PF02897"/>
    </source>
</evidence>
<gene>
    <name evidence="2" type="ORF">Tco_0892579</name>
</gene>
<feature type="domain" description="Peptidase S9A N-terminal" evidence="1">
    <location>
        <begin position="7"/>
        <end position="87"/>
    </location>
</feature>
<organism evidence="2 3">
    <name type="scientific">Tanacetum coccineum</name>
    <dbReference type="NCBI Taxonomy" id="301880"/>
    <lineage>
        <taxon>Eukaryota</taxon>
        <taxon>Viridiplantae</taxon>
        <taxon>Streptophyta</taxon>
        <taxon>Embryophyta</taxon>
        <taxon>Tracheophyta</taxon>
        <taxon>Spermatophyta</taxon>
        <taxon>Magnoliopsida</taxon>
        <taxon>eudicotyledons</taxon>
        <taxon>Gunneridae</taxon>
        <taxon>Pentapetalae</taxon>
        <taxon>asterids</taxon>
        <taxon>campanulids</taxon>
        <taxon>Asterales</taxon>
        <taxon>Asteraceae</taxon>
        <taxon>Asteroideae</taxon>
        <taxon>Anthemideae</taxon>
        <taxon>Anthemidinae</taxon>
        <taxon>Tanacetum</taxon>
    </lineage>
</organism>
<keyword evidence="3" id="KW-1185">Reference proteome</keyword>
<reference evidence="2" key="2">
    <citation type="submission" date="2022-01" db="EMBL/GenBank/DDBJ databases">
        <authorList>
            <person name="Yamashiro T."/>
            <person name="Shiraishi A."/>
            <person name="Satake H."/>
            <person name="Nakayama K."/>
        </authorList>
    </citation>
    <scope>NUCLEOTIDE SEQUENCE</scope>
</reference>
<proteinExistence type="predicted"/>
<dbReference type="SUPFAM" id="SSF50993">
    <property type="entry name" value="Peptidase/esterase 'gauge' domain"/>
    <property type="match status" value="1"/>
</dbReference>
<dbReference type="PANTHER" id="PTHR42881">
    <property type="entry name" value="PROLYL ENDOPEPTIDASE"/>
    <property type="match status" value="1"/>
</dbReference>
<dbReference type="EMBL" id="BQNB010013986">
    <property type="protein sequence ID" value="GJT22642.1"/>
    <property type="molecule type" value="Genomic_DNA"/>
</dbReference>
<sequence length="118" mass="13992">MLQHTQYSHVNFSGISWTNDRKCFFFSRYPALKECENLDAGTETNANLDHQLYYHFLGTDQYEDILCWENPDNTQYTLRASVTEDGKKYGSWAKGVNRCIRESLRWKSDCFANSRKWK</sequence>
<dbReference type="Proteomes" id="UP001151760">
    <property type="component" value="Unassembled WGS sequence"/>
</dbReference>
<evidence type="ECO:0000313" key="2">
    <source>
        <dbReference type="EMBL" id="GJT22642.1"/>
    </source>
</evidence>
<dbReference type="Pfam" id="PF02897">
    <property type="entry name" value="Peptidase_S9_N"/>
    <property type="match status" value="1"/>
</dbReference>
<dbReference type="InterPro" id="IPR023302">
    <property type="entry name" value="Pept_S9A_N"/>
</dbReference>
<name>A0ABQ5C819_9ASTR</name>
<dbReference type="InterPro" id="IPR051167">
    <property type="entry name" value="Prolyl_oligopep/macrocyclase"/>
</dbReference>
<dbReference type="Gene3D" id="2.130.10.120">
    <property type="entry name" value="Prolyl oligopeptidase, N-terminal domain"/>
    <property type="match status" value="1"/>
</dbReference>